<dbReference type="InterPro" id="IPR003610">
    <property type="entry name" value="CBM5/12"/>
</dbReference>
<keyword evidence="1" id="KW-0378">Hydrolase</keyword>
<dbReference type="InterPro" id="IPR036573">
    <property type="entry name" value="CBM_sf_5/12"/>
</dbReference>
<evidence type="ECO:0000256" key="1">
    <source>
        <dbReference type="ARBA" id="ARBA00022801"/>
    </source>
</evidence>
<dbReference type="AlphaFoldDB" id="A0A9E2P195"/>
<reference evidence="3" key="1">
    <citation type="journal article" date="2021" name="PeerJ">
        <title>Extensive microbial diversity within the chicken gut microbiome revealed by metagenomics and culture.</title>
        <authorList>
            <person name="Gilroy R."/>
            <person name="Ravi A."/>
            <person name="Getino M."/>
            <person name="Pursley I."/>
            <person name="Horton D.L."/>
            <person name="Alikhan N.F."/>
            <person name="Baker D."/>
            <person name="Gharbi K."/>
            <person name="Hall N."/>
            <person name="Watson M."/>
            <person name="Adriaenssens E.M."/>
            <person name="Foster-Nyarko E."/>
            <person name="Jarju S."/>
            <person name="Secka A."/>
            <person name="Antonio M."/>
            <person name="Oren A."/>
            <person name="Chaudhuri R.R."/>
            <person name="La Ragione R."/>
            <person name="Hildebrand F."/>
            <person name="Pallen M.J."/>
        </authorList>
    </citation>
    <scope>NUCLEOTIDE SEQUENCE</scope>
    <source>
        <strain evidence="3">G3-2149</strain>
    </source>
</reference>
<dbReference type="CDD" id="cd12214">
    <property type="entry name" value="ChiA1_BD"/>
    <property type="match status" value="1"/>
</dbReference>
<accession>A0A9E2P195</accession>
<gene>
    <name evidence="3" type="ORF">H9789_08025</name>
</gene>
<dbReference type="GO" id="GO:0005975">
    <property type="term" value="P:carbohydrate metabolic process"/>
    <property type="evidence" value="ECO:0007669"/>
    <property type="project" value="InterPro"/>
</dbReference>
<comment type="caution">
    <text evidence="3">The sequence shown here is derived from an EMBL/GenBank/DDBJ whole genome shotgun (WGS) entry which is preliminary data.</text>
</comment>
<reference evidence="3" key="2">
    <citation type="submission" date="2021-04" db="EMBL/GenBank/DDBJ databases">
        <authorList>
            <person name="Gilroy R."/>
        </authorList>
    </citation>
    <scope>NUCLEOTIDE SEQUENCE</scope>
    <source>
        <strain evidence="3">G3-2149</strain>
    </source>
</reference>
<dbReference type="Pfam" id="PF02839">
    <property type="entry name" value="CBM_5_12"/>
    <property type="match status" value="1"/>
</dbReference>
<dbReference type="GO" id="GO:0004553">
    <property type="term" value="F:hydrolase activity, hydrolyzing O-glycosyl compounds"/>
    <property type="evidence" value="ECO:0007669"/>
    <property type="project" value="InterPro"/>
</dbReference>
<evidence type="ECO:0000313" key="3">
    <source>
        <dbReference type="EMBL" id="MBU3853744.1"/>
    </source>
</evidence>
<evidence type="ECO:0000259" key="2">
    <source>
        <dbReference type="Pfam" id="PF02839"/>
    </source>
</evidence>
<dbReference type="GO" id="GO:0030246">
    <property type="term" value="F:carbohydrate binding"/>
    <property type="evidence" value="ECO:0007669"/>
    <property type="project" value="InterPro"/>
</dbReference>
<feature type="domain" description="Chitin-binding type-3" evidence="2">
    <location>
        <begin position="35"/>
        <end position="60"/>
    </location>
</feature>
<proteinExistence type="predicted"/>
<dbReference type="Proteomes" id="UP000823865">
    <property type="component" value="Unassembled WGS sequence"/>
</dbReference>
<protein>
    <recommendedName>
        <fullName evidence="2">Chitin-binding type-3 domain-containing protein</fullName>
    </recommendedName>
</protein>
<sequence>MNLTDDEAFRVKSLYPDFTECIGKQLPAGFRLQDGGKLYKVIQAHTAQADWKPSETPALYGLVTESHAGTLKDPIPYERMMILEQGKYYTQYGVTYKCVTDSIVGYDADLTDLLALLEKV</sequence>
<dbReference type="GO" id="GO:0005576">
    <property type="term" value="C:extracellular region"/>
    <property type="evidence" value="ECO:0007669"/>
    <property type="project" value="InterPro"/>
</dbReference>
<dbReference type="SUPFAM" id="SSF51055">
    <property type="entry name" value="Carbohydrate binding domain"/>
    <property type="match status" value="1"/>
</dbReference>
<name>A0A9E2P195_9BACT</name>
<dbReference type="Gene3D" id="2.10.10.20">
    <property type="entry name" value="Carbohydrate-binding module superfamily 5/12"/>
    <property type="match status" value="1"/>
</dbReference>
<organism evidence="3 4">
    <name type="scientific">Candidatus Paraprevotella stercoravium</name>
    <dbReference type="NCBI Taxonomy" id="2838725"/>
    <lineage>
        <taxon>Bacteria</taxon>
        <taxon>Pseudomonadati</taxon>
        <taxon>Bacteroidota</taxon>
        <taxon>Bacteroidia</taxon>
        <taxon>Bacteroidales</taxon>
        <taxon>Prevotellaceae</taxon>
        <taxon>Paraprevotella</taxon>
    </lineage>
</organism>
<evidence type="ECO:0000313" key="4">
    <source>
        <dbReference type="Proteomes" id="UP000823865"/>
    </source>
</evidence>
<dbReference type="EMBL" id="JAHLFU010000173">
    <property type="protein sequence ID" value="MBU3853744.1"/>
    <property type="molecule type" value="Genomic_DNA"/>
</dbReference>